<dbReference type="GO" id="GO:0006538">
    <property type="term" value="P:L-glutamate catabolic process"/>
    <property type="evidence" value="ECO:0007669"/>
    <property type="project" value="TreeGrafter"/>
</dbReference>
<comment type="caution">
    <text evidence="9">The sequence shown here is derived from an EMBL/GenBank/DDBJ whole genome shotgun (WGS) entry which is preliminary data.</text>
</comment>
<keyword evidence="5 8" id="KW-0456">Lyase</keyword>
<keyword evidence="4 7" id="KW-0663">Pyridoxal phosphate</keyword>
<accession>A0A081NEJ3</accession>
<dbReference type="InterPro" id="IPR015424">
    <property type="entry name" value="PyrdxlP-dep_Trfase"/>
</dbReference>
<dbReference type="eggNOG" id="COG0076">
    <property type="taxonomic scope" value="Bacteria"/>
</dbReference>
<dbReference type="GO" id="GO:0004351">
    <property type="term" value="F:glutamate decarboxylase activity"/>
    <property type="evidence" value="ECO:0007669"/>
    <property type="project" value="UniProtKB-EC"/>
</dbReference>
<evidence type="ECO:0000256" key="5">
    <source>
        <dbReference type="ARBA" id="ARBA00023239"/>
    </source>
</evidence>
<dbReference type="InterPro" id="IPR015421">
    <property type="entry name" value="PyrdxlP-dep_Trfase_major"/>
</dbReference>
<feature type="modified residue" description="N6-(pyridoxal phosphate)lysine" evidence="7">
    <location>
        <position position="289"/>
    </location>
</feature>
<dbReference type="PANTHER" id="PTHR43321:SF3">
    <property type="entry name" value="GLUTAMATE DECARBOXYLASE"/>
    <property type="match status" value="1"/>
</dbReference>
<evidence type="ECO:0000256" key="4">
    <source>
        <dbReference type="ARBA" id="ARBA00022898"/>
    </source>
</evidence>
<dbReference type="STRING" id="1137799.GZ78_19595"/>
<comment type="catalytic activity">
    <reaction evidence="6">
        <text>L-glutamate + H(+) = 4-aminobutanoate + CO2</text>
        <dbReference type="Rhea" id="RHEA:17785"/>
        <dbReference type="ChEBI" id="CHEBI:15378"/>
        <dbReference type="ChEBI" id="CHEBI:16526"/>
        <dbReference type="ChEBI" id="CHEBI:29985"/>
        <dbReference type="ChEBI" id="CHEBI:59888"/>
        <dbReference type="EC" id="4.1.1.15"/>
    </reaction>
</comment>
<dbReference type="AlphaFoldDB" id="A0A081NEJ3"/>
<proteinExistence type="inferred from homology"/>
<protein>
    <recommendedName>
        <fullName evidence="3">glutamate decarboxylase</fullName>
        <ecNumber evidence="3">4.1.1.15</ecNumber>
    </recommendedName>
</protein>
<evidence type="ECO:0000256" key="2">
    <source>
        <dbReference type="ARBA" id="ARBA00009533"/>
    </source>
</evidence>
<dbReference type="SUPFAM" id="SSF53383">
    <property type="entry name" value="PLP-dependent transferases"/>
    <property type="match status" value="1"/>
</dbReference>
<evidence type="ECO:0000256" key="7">
    <source>
        <dbReference type="PIRSR" id="PIRSR602129-50"/>
    </source>
</evidence>
<evidence type="ECO:0000256" key="3">
    <source>
        <dbReference type="ARBA" id="ARBA00012421"/>
    </source>
</evidence>
<evidence type="ECO:0000256" key="6">
    <source>
        <dbReference type="ARBA" id="ARBA00048868"/>
    </source>
</evidence>
<reference evidence="9 10" key="1">
    <citation type="submission" date="2014-06" db="EMBL/GenBank/DDBJ databases">
        <title>Whole Genome Sequences of Three Symbiotic Endozoicomonas Bacteria.</title>
        <authorList>
            <person name="Neave M.J."/>
            <person name="Apprill A."/>
            <person name="Voolstra C.R."/>
        </authorList>
    </citation>
    <scope>NUCLEOTIDE SEQUENCE [LARGE SCALE GENOMIC DNA]</scope>
    <source>
        <strain evidence="9 10">DSM 25634</strain>
    </source>
</reference>
<dbReference type="Pfam" id="PF00282">
    <property type="entry name" value="Pyridoxal_deC"/>
    <property type="match status" value="1"/>
</dbReference>
<organism evidence="9 10">
    <name type="scientific">Endozoicomonas numazuensis</name>
    <dbReference type="NCBI Taxonomy" id="1137799"/>
    <lineage>
        <taxon>Bacteria</taxon>
        <taxon>Pseudomonadati</taxon>
        <taxon>Pseudomonadota</taxon>
        <taxon>Gammaproteobacteria</taxon>
        <taxon>Oceanospirillales</taxon>
        <taxon>Endozoicomonadaceae</taxon>
        <taxon>Endozoicomonas</taxon>
    </lineage>
</organism>
<evidence type="ECO:0000256" key="1">
    <source>
        <dbReference type="ARBA" id="ARBA00001933"/>
    </source>
</evidence>
<dbReference type="Gene3D" id="3.90.1150.160">
    <property type="match status" value="1"/>
</dbReference>
<evidence type="ECO:0000313" key="9">
    <source>
        <dbReference type="EMBL" id="KEQ16866.1"/>
    </source>
</evidence>
<comment type="similarity">
    <text evidence="2 8">Belongs to the group II decarboxylase family.</text>
</comment>
<dbReference type="EMBL" id="JOKH01000004">
    <property type="protein sequence ID" value="KEQ16866.1"/>
    <property type="molecule type" value="Genomic_DNA"/>
</dbReference>
<dbReference type="InterPro" id="IPR010107">
    <property type="entry name" value="Glutamate_decarboxylase"/>
</dbReference>
<evidence type="ECO:0000313" key="10">
    <source>
        <dbReference type="Proteomes" id="UP000028073"/>
    </source>
</evidence>
<dbReference type="GO" id="GO:0030170">
    <property type="term" value="F:pyridoxal phosphate binding"/>
    <property type="evidence" value="ECO:0007669"/>
    <property type="project" value="InterPro"/>
</dbReference>
<keyword evidence="10" id="KW-1185">Reference proteome</keyword>
<dbReference type="PANTHER" id="PTHR43321">
    <property type="entry name" value="GLUTAMATE DECARBOXYLASE"/>
    <property type="match status" value="1"/>
</dbReference>
<name>A0A081NEJ3_9GAMM</name>
<comment type="cofactor">
    <cofactor evidence="1 7 8">
        <name>pyridoxal 5'-phosphate</name>
        <dbReference type="ChEBI" id="CHEBI:597326"/>
    </cofactor>
</comment>
<sequence length="503" mass="57095">MDAKKDAGVRLLAPQKVKSFEFLNHFISENPGSIPKASCDSNSVKKLIKNDILFDVKPELNTSSYVNVSYEREEEEIALMGLKVNLADQTVYPYSYKMHDKLINMIARLWNCPDSDNFRETGVHAGAGTVGSTEACLLAGLALKFRWRAWYKARSGLTQSEVLRELPNIVISTCYQAAWEKLIKYMDIDCKFIKPSVNSFTLEPEAIRDAIDDHTIGVVCIMGNHYAGQYDPVWEINQTVEAVNRERGFQVGIHVDAASGGFIAPFQKEVKPWDFRLNNVLSISASGHKYGASSCGTGWVIWRERKDLSEHVAISVSYLGGQADSYTLNFSRPATGIYVQYYKFLRYGMDGYQFCCDEMMEHARLLREGLMAMTYNSIPRFILLDAGNKGCLPVVAAKLNKTCNLMYNDTDLQKVLSQHSWYVGAYKMQFLNPVTEEKTALFYDHDQNETMFRVVIKGNISLLMVENLLHAIEDSLKYLDNISDMRTLTHLRDMDQHVMSNHC</sequence>
<dbReference type="InterPro" id="IPR002129">
    <property type="entry name" value="PyrdxlP-dep_de-COase"/>
</dbReference>
<dbReference type="Gene3D" id="3.40.640.10">
    <property type="entry name" value="Type I PLP-dependent aspartate aminotransferase-like (Major domain)"/>
    <property type="match status" value="1"/>
</dbReference>
<dbReference type="OrthoDB" id="9803665at2"/>
<dbReference type="GO" id="GO:0005829">
    <property type="term" value="C:cytosol"/>
    <property type="evidence" value="ECO:0007669"/>
    <property type="project" value="TreeGrafter"/>
</dbReference>
<dbReference type="Proteomes" id="UP000028073">
    <property type="component" value="Unassembled WGS sequence"/>
</dbReference>
<evidence type="ECO:0000256" key="8">
    <source>
        <dbReference type="RuleBase" id="RU000382"/>
    </source>
</evidence>
<dbReference type="RefSeq" id="WP_034839078.1">
    <property type="nucleotide sequence ID" value="NZ_JOKH01000004.1"/>
</dbReference>
<gene>
    <name evidence="9" type="ORF">GZ78_19595</name>
</gene>
<dbReference type="EC" id="4.1.1.15" evidence="3"/>